<evidence type="ECO:0000259" key="7">
    <source>
        <dbReference type="Pfam" id="PF01490"/>
    </source>
</evidence>
<dbReference type="GO" id="GO:0016020">
    <property type="term" value="C:membrane"/>
    <property type="evidence" value="ECO:0007669"/>
    <property type="project" value="UniProtKB-SubCell"/>
</dbReference>
<dbReference type="PANTHER" id="PTHR22950:SF652">
    <property type="entry name" value="TRANSMEMBRANE AMINO ACID TRANSPORTER FAMILY PROTEIN"/>
    <property type="match status" value="1"/>
</dbReference>
<keyword evidence="4 6" id="KW-0472">Membrane</keyword>
<feature type="domain" description="Amino acid transporter transmembrane" evidence="7">
    <location>
        <begin position="101"/>
        <end position="463"/>
    </location>
</feature>
<gene>
    <name evidence="8" type="ORF">Pmani_002382</name>
</gene>
<evidence type="ECO:0000256" key="2">
    <source>
        <dbReference type="ARBA" id="ARBA00022692"/>
    </source>
</evidence>
<evidence type="ECO:0000256" key="3">
    <source>
        <dbReference type="ARBA" id="ARBA00022989"/>
    </source>
</evidence>
<evidence type="ECO:0000313" key="9">
    <source>
        <dbReference type="Proteomes" id="UP001292094"/>
    </source>
</evidence>
<dbReference type="EMBL" id="JAWZYT010000168">
    <property type="protein sequence ID" value="KAK4327153.1"/>
    <property type="molecule type" value="Genomic_DNA"/>
</dbReference>
<comment type="caution">
    <text evidence="8">The sequence shown here is derived from an EMBL/GenBank/DDBJ whole genome shotgun (WGS) entry which is preliminary data.</text>
</comment>
<name>A0AAE1UJF7_9EUCA</name>
<feature type="transmembrane region" description="Helical" evidence="6">
    <location>
        <begin position="326"/>
        <end position="346"/>
    </location>
</feature>
<evidence type="ECO:0000256" key="5">
    <source>
        <dbReference type="SAM" id="MobiDB-lite"/>
    </source>
</evidence>
<organism evidence="8 9">
    <name type="scientific">Petrolisthes manimaculis</name>
    <dbReference type="NCBI Taxonomy" id="1843537"/>
    <lineage>
        <taxon>Eukaryota</taxon>
        <taxon>Metazoa</taxon>
        <taxon>Ecdysozoa</taxon>
        <taxon>Arthropoda</taxon>
        <taxon>Crustacea</taxon>
        <taxon>Multicrustacea</taxon>
        <taxon>Malacostraca</taxon>
        <taxon>Eumalacostraca</taxon>
        <taxon>Eucarida</taxon>
        <taxon>Decapoda</taxon>
        <taxon>Pleocyemata</taxon>
        <taxon>Anomura</taxon>
        <taxon>Galatheoidea</taxon>
        <taxon>Porcellanidae</taxon>
        <taxon>Petrolisthes</taxon>
    </lineage>
</organism>
<feature type="transmembrane region" description="Helical" evidence="6">
    <location>
        <begin position="133"/>
        <end position="157"/>
    </location>
</feature>
<keyword evidence="2 6" id="KW-0812">Transmembrane</keyword>
<protein>
    <recommendedName>
        <fullName evidence="7">Amino acid transporter transmembrane domain-containing protein</fullName>
    </recommendedName>
</protein>
<feature type="transmembrane region" description="Helical" evidence="6">
    <location>
        <begin position="443"/>
        <end position="461"/>
    </location>
</feature>
<dbReference type="AlphaFoldDB" id="A0AAE1UJF7"/>
<comment type="subcellular location">
    <subcellularLocation>
        <location evidence="1">Membrane</location>
        <topology evidence="1">Multi-pass membrane protein</topology>
    </subcellularLocation>
</comment>
<evidence type="ECO:0000256" key="1">
    <source>
        <dbReference type="ARBA" id="ARBA00004141"/>
    </source>
</evidence>
<accession>A0AAE1UJF7</accession>
<sequence length="554" mass="61849">MSESTKYDDETDTIQAQVIIARHIHQHQQQQHPQQQQQHDDDNTTPEDSLSPQSSSSHYTLVDDDVALLPPPHSGRTSLRHHQDLFASCQLTSSSGGYYAGISWYKAVFLIVNAALGAGLLNFPEAFHEAGGILAGNLVHIIFTTMALGSLIIIAKCSSELDCSTYQELLLRACGQKWSVVCSVCISVYCFITCVTFIIIIGDQFDRVFASYIGSTFCHHWYLNRQFTMSISSLLLIFPSCYKRIDGLRFMSYVGVLSIWYLTAVIVTEYYRGNYERGPVVVVDAHWEQVFNVVPTICFGYQCHVSSVPIYSCLQQREAAVSIKACIVAIITCLIVYTLSANYGYLTFGSMVGGDVLMSYDATQPHVLIAILLLAIKSWTTYPLLLFCVREAIGDLYIQMKSLTPDQASHSEPTRRKVIAVLLWILSILMAIFTPNINIVVKLLGSLAAFFIFVFPGLCLMEMRSPFLTSDPAVHIGTYNALQPHYRSRHITFSPYLPLLPDLTYSGHFRFAADKCIIRMARSGWVSRFGSLPYLATSWALPVSHLGSPSCTHT</sequence>
<evidence type="ECO:0000256" key="4">
    <source>
        <dbReference type="ARBA" id="ARBA00023136"/>
    </source>
</evidence>
<feature type="transmembrane region" description="Helical" evidence="6">
    <location>
        <begin position="366"/>
        <end position="389"/>
    </location>
</feature>
<feature type="transmembrane region" description="Helical" evidence="6">
    <location>
        <begin position="250"/>
        <end position="271"/>
    </location>
</feature>
<keyword evidence="9" id="KW-1185">Reference proteome</keyword>
<keyword evidence="3 6" id="KW-1133">Transmembrane helix</keyword>
<feature type="compositionally biased region" description="Low complexity" evidence="5">
    <location>
        <begin position="24"/>
        <end position="37"/>
    </location>
</feature>
<feature type="region of interest" description="Disordered" evidence="5">
    <location>
        <begin position="24"/>
        <end position="57"/>
    </location>
</feature>
<dbReference type="InterPro" id="IPR013057">
    <property type="entry name" value="AA_transpt_TM"/>
</dbReference>
<feature type="transmembrane region" description="Helical" evidence="6">
    <location>
        <begin position="103"/>
        <end position="121"/>
    </location>
</feature>
<evidence type="ECO:0000313" key="8">
    <source>
        <dbReference type="EMBL" id="KAK4327153.1"/>
    </source>
</evidence>
<dbReference type="GO" id="GO:0015179">
    <property type="term" value="F:L-amino acid transmembrane transporter activity"/>
    <property type="evidence" value="ECO:0007669"/>
    <property type="project" value="TreeGrafter"/>
</dbReference>
<evidence type="ECO:0000256" key="6">
    <source>
        <dbReference type="SAM" id="Phobius"/>
    </source>
</evidence>
<reference evidence="8" key="1">
    <citation type="submission" date="2023-11" db="EMBL/GenBank/DDBJ databases">
        <title>Genome assemblies of two species of porcelain crab, Petrolisthes cinctipes and Petrolisthes manimaculis (Anomura: Porcellanidae).</title>
        <authorList>
            <person name="Angst P."/>
        </authorList>
    </citation>
    <scope>NUCLEOTIDE SEQUENCE</scope>
    <source>
        <strain evidence="8">PB745_02</strain>
        <tissue evidence="8">Gill</tissue>
    </source>
</reference>
<feature type="transmembrane region" description="Helical" evidence="6">
    <location>
        <begin position="418"/>
        <end position="437"/>
    </location>
</feature>
<feature type="transmembrane region" description="Helical" evidence="6">
    <location>
        <begin position="178"/>
        <end position="201"/>
    </location>
</feature>
<dbReference type="Proteomes" id="UP001292094">
    <property type="component" value="Unassembled WGS sequence"/>
</dbReference>
<dbReference type="PANTHER" id="PTHR22950">
    <property type="entry name" value="AMINO ACID TRANSPORTER"/>
    <property type="match status" value="1"/>
</dbReference>
<dbReference type="Pfam" id="PF01490">
    <property type="entry name" value="Aa_trans"/>
    <property type="match status" value="1"/>
</dbReference>
<proteinExistence type="predicted"/>